<dbReference type="EMBL" id="AOJD01000003">
    <property type="protein sequence ID" value="ELZ41874.1"/>
    <property type="molecule type" value="Genomic_DNA"/>
</dbReference>
<name>M0E696_9EURY</name>
<organism evidence="2 3">
    <name type="scientific">Halorubrum tebenquichense DSM 14210</name>
    <dbReference type="NCBI Taxonomy" id="1227485"/>
    <lineage>
        <taxon>Archaea</taxon>
        <taxon>Methanobacteriati</taxon>
        <taxon>Methanobacteriota</taxon>
        <taxon>Stenosarchaea group</taxon>
        <taxon>Halobacteria</taxon>
        <taxon>Halobacteriales</taxon>
        <taxon>Haloferacaceae</taxon>
        <taxon>Halorubrum</taxon>
    </lineage>
</organism>
<dbReference type="PATRIC" id="fig|1227485.3.peg.90"/>
<accession>M0E696</accession>
<keyword evidence="1" id="KW-1133">Transmembrane helix</keyword>
<reference evidence="2 3" key="1">
    <citation type="journal article" date="2014" name="PLoS Genet.">
        <title>Phylogenetically driven sequencing of extremely halophilic archaea reveals strategies for static and dynamic osmo-response.</title>
        <authorList>
            <person name="Becker E.A."/>
            <person name="Seitzer P.M."/>
            <person name="Tritt A."/>
            <person name="Larsen D."/>
            <person name="Krusor M."/>
            <person name="Yao A.I."/>
            <person name="Wu D."/>
            <person name="Madern D."/>
            <person name="Eisen J.A."/>
            <person name="Darling A.E."/>
            <person name="Facciotti M.T."/>
        </authorList>
    </citation>
    <scope>NUCLEOTIDE SEQUENCE [LARGE SCALE GENOMIC DNA]</scope>
    <source>
        <strain evidence="2 3">DSM 14210</strain>
    </source>
</reference>
<keyword evidence="3" id="KW-1185">Reference proteome</keyword>
<sequence length="69" mass="7698">MASIEFAAFLAVFVPSFVFLSLLLEPLQMPTWAVLGLGMLFGEVTNRAVDWFTERYARRVGATEVADVE</sequence>
<evidence type="ECO:0000256" key="1">
    <source>
        <dbReference type="SAM" id="Phobius"/>
    </source>
</evidence>
<evidence type="ECO:0000313" key="2">
    <source>
        <dbReference type="EMBL" id="ELZ41874.1"/>
    </source>
</evidence>
<proteinExistence type="predicted"/>
<dbReference type="Proteomes" id="UP000011523">
    <property type="component" value="Unassembled WGS sequence"/>
</dbReference>
<keyword evidence="1" id="KW-0812">Transmembrane</keyword>
<evidence type="ECO:0008006" key="4">
    <source>
        <dbReference type="Google" id="ProtNLM"/>
    </source>
</evidence>
<evidence type="ECO:0000313" key="3">
    <source>
        <dbReference type="Proteomes" id="UP000011523"/>
    </source>
</evidence>
<comment type="caution">
    <text evidence="2">The sequence shown here is derived from an EMBL/GenBank/DDBJ whole genome shotgun (WGS) entry which is preliminary data.</text>
</comment>
<gene>
    <name evidence="2" type="ORF">C472_00484</name>
</gene>
<protein>
    <recommendedName>
        <fullName evidence="4">Holin</fullName>
    </recommendedName>
</protein>
<dbReference type="AlphaFoldDB" id="M0E696"/>
<keyword evidence="1" id="KW-0472">Membrane</keyword>
<feature type="transmembrane region" description="Helical" evidence="1">
    <location>
        <begin position="6"/>
        <end position="24"/>
    </location>
</feature>